<accession>A0AAD4C8J5</accession>
<sequence>RTDRLIEWCRDNPIKHIKLWGDSTQKANTDGCSKLQMSTHKSVLYAELAEYIFKDDEQFAEQWQQDSKPFVAGTECHDKEYVFCCLFQLTSVCSLRKKYTEQVKHLGQTGFGLTIEQLQMSAYSSVIAQIMVDFPWFEDLHGWWKDNPVHNRSFSTAHPEQNFAAQA</sequence>
<comment type="caution">
    <text evidence="1">The sequence shown here is derived from an EMBL/GenBank/DDBJ whole genome shotgun (WGS) entry which is preliminary data.</text>
</comment>
<feature type="non-terminal residue" evidence="1">
    <location>
        <position position="1"/>
    </location>
</feature>
<reference evidence="1" key="1">
    <citation type="submission" date="2019-10" db="EMBL/GenBank/DDBJ databases">
        <authorList>
            <consortium name="DOE Joint Genome Institute"/>
            <person name="Kuo A."/>
            <person name="Miyauchi S."/>
            <person name="Kiss E."/>
            <person name="Drula E."/>
            <person name="Kohler A."/>
            <person name="Sanchez-Garcia M."/>
            <person name="Andreopoulos B."/>
            <person name="Barry K.W."/>
            <person name="Bonito G."/>
            <person name="Buee M."/>
            <person name="Carver A."/>
            <person name="Chen C."/>
            <person name="Cichocki N."/>
            <person name="Clum A."/>
            <person name="Culley D."/>
            <person name="Crous P.W."/>
            <person name="Fauchery L."/>
            <person name="Girlanda M."/>
            <person name="Hayes R."/>
            <person name="Keri Z."/>
            <person name="LaButti K."/>
            <person name="Lipzen A."/>
            <person name="Lombard V."/>
            <person name="Magnuson J."/>
            <person name="Maillard F."/>
            <person name="Morin E."/>
            <person name="Murat C."/>
            <person name="Nolan M."/>
            <person name="Ohm R."/>
            <person name="Pangilinan J."/>
            <person name="Pereira M."/>
            <person name="Perotto S."/>
            <person name="Peter M."/>
            <person name="Riley R."/>
            <person name="Sitrit Y."/>
            <person name="Stielow B."/>
            <person name="Szollosi G."/>
            <person name="Zifcakova L."/>
            <person name="Stursova M."/>
            <person name="Spatafora J.W."/>
            <person name="Tedersoo L."/>
            <person name="Vaario L.-M."/>
            <person name="Yamada A."/>
            <person name="Yan M."/>
            <person name="Wang P."/>
            <person name="Xu J."/>
            <person name="Bruns T."/>
            <person name="Baldrian P."/>
            <person name="Vilgalys R."/>
            <person name="Henrissat B."/>
            <person name="Grigoriev I.V."/>
            <person name="Hibbett D."/>
            <person name="Nagy L.G."/>
            <person name="Martin F.M."/>
        </authorList>
    </citation>
    <scope>NUCLEOTIDE SEQUENCE</scope>
    <source>
        <strain evidence="1">BED1</strain>
    </source>
</reference>
<feature type="non-terminal residue" evidence="1">
    <location>
        <position position="167"/>
    </location>
</feature>
<dbReference type="EMBL" id="WHUW01000001">
    <property type="protein sequence ID" value="KAF8452237.1"/>
    <property type="molecule type" value="Genomic_DNA"/>
</dbReference>
<evidence type="ECO:0000313" key="2">
    <source>
        <dbReference type="Proteomes" id="UP001194468"/>
    </source>
</evidence>
<gene>
    <name evidence="1" type="ORF">L210DRAFT_3316940</name>
</gene>
<keyword evidence="2" id="KW-1185">Reference proteome</keyword>
<dbReference type="Proteomes" id="UP001194468">
    <property type="component" value="Unassembled WGS sequence"/>
</dbReference>
<evidence type="ECO:0000313" key="1">
    <source>
        <dbReference type="EMBL" id="KAF8452237.1"/>
    </source>
</evidence>
<proteinExistence type="predicted"/>
<name>A0AAD4C8J5_BOLED</name>
<protein>
    <submittedName>
        <fullName evidence="1">Uncharacterized protein</fullName>
    </submittedName>
</protein>
<dbReference type="AlphaFoldDB" id="A0AAD4C8J5"/>
<reference evidence="1" key="2">
    <citation type="journal article" date="2020" name="Nat. Commun.">
        <title>Large-scale genome sequencing of mycorrhizal fungi provides insights into the early evolution of symbiotic traits.</title>
        <authorList>
            <person name="Miyauchi S."/>
            <person name="Kiss E."/>
            <person name="Kuo A."/>
            <person name="Drula E."/>
            <person name="Kohler A."/>
            <person name="Sanchez-Garcia M."/>
            <person name="Morin E."/>
            <person name="Andreopoulos B."/>
            <person name="Barry K.W."/>
            <person name="Bonito G."/>
            <person name="Buee M."/>
            <person name="Carver A."/>
            <person name="Chen C."/>
            <person name="Cichocki N."/>
            <person name="Clum A."/>
            <person name="Culley D."/>
            <person name="Crous P.W."/>
            <person name="Fauchery L."/>
            <person name="Girlanda M."/>
            <person name="Hayes R.D."/>
            <person name="Keri Z."/>
            <person name="LaButti K."/>
            <person name="Lipzen A."/>
            <person name="Lombard V."/>
            <person name="Magnuson J."/>
            <person name="Maillard F."/>
            <person name="Murat C."/>
            <person name="Nolan M."/>
            <person name="Ohm R.A."/>
            <person name="Pangilinan J."/>
            <person name="Pereira M.F."/>
            <person name="Perotto S."/>
            <person name="Peter M."/>
            <person name="Pfister S."/>
            <person name="Riley R."/>
            <person name="Sitrit Y."/>
            <person name="Stielow J.B."/>
            <person name="Szollosi G."/>
            <person name="Zifcakova L."/>
            <person name="Stursova M."/>
            <person name="Spatafora J.W."/>
            <person name="Tedersoo L."/>
            <person name="Vaario L.M."/>
            <person name="Yamada A."/>
            <person name="Yan M."/>
            <person name="Wang P."/>
            <person name="Xu J."/>
            <person name="Bruns T."/>
            <person name="Baldrian P."/>
            <person name="Vilgalys R."/>
            <person name="Dunand C."/>
            <person name="Henrissat B."/>
            <person name="Grigoriev I.V."/>
            <person name="Hibbett D."/>
            <person name="Nagy L.G."/>
            <person name="Martin F.M."/>
        </authorList>
    </citation>
    <scope>NUCLEOTIDE SEQUENCE</scope>
    <source>
        <strain evidence="1">BED1</strain>
    </source>
</reference>
<organism evidence="1 2">
    <name type="scientific">Boletus edulis BED1</name>
    <dbReference type="NCBI Taxonomy" id="1328754"/>
    <lineage>
        <taxon>Eukaryota</taxon>
        <taxon>Fungi</taxon>
        <taxon>Dikarya</taxon>
        <taxon>Basidiomycota</taxon>
        <taxon>Agaricomycotina</taxon>
        <taxon>Agaricomycetes</taxon>
        <taxon>Agaricomycetidae</taxon>
        <taxon>Boletales</taxon>
        <taxon>Boletineae</taxon>
        <taxon>Boletaceae</taxon>
        <taxon>Boletoideae</taxon>
        <taxon>Boletus</taxon>
    </lineage>
</organism>